<accession>A0AA48KWC1</accession>
<dbReference type="KEGG" id="ptrh:RsTaC01_0741"/>
<gene>
    <name evidence="1" type="ORF">RsTaC01_0741</name>
</gene>
<reference evidence="1" key="1">
    <citation type="journal article" date="2023" name="ISME J.">
        <title>Emergence of putative energy parasites within Clostridia revealed by genome analysis of a novel endosymbiotic clade.</title>
        <authorList>
            <person name="Takahashi K."/>
            <person name="Kuwahara H."/>
            <person name="Horikawa Y."/>
            <person name="Izawa K."/>
            <person name="Kato D."/>
            <person name="Inagaki T."/>
            <person name="Yuki M."/>
            <person name="Ohkuma M."/>
            <person name="Hongoh Y."/>
        </authorList>
    </citation>
    <scope>NUCLEOTIDE SEQUENCE</scope>
    <source>
        <strain evidence="1">RsTa-C01</strain>
    </source>
</reference>
<dbReference type="AlphaFoldDB" id="A0AA48KWC1"/>
<organism evidence="1">
    <name type="scientific">Candidatus Paraimprobicoccus trichonymphae</name>
    <dbReference type="NCBI Taxonomy" id="3033793"/>
    <lineage>
        <taxon>Bacteria</taxon>
        <taxon>Bacillati</taxon>
        <taxon>Bacillota</taxon>
        <taxon>Clostridia</taxon>
        <taxon>Candidatus Paraimprobicoccus</taxon>
    </lineage>
</organism>
<protein>
    <submittedName>
        <fullName evidence="1">Uncharacterized protein</fullName>
    </submittedName>
</protein>
<name>A0AA48KWC1_9FIRM</name>
<proteinExistence type="predicted"/>
<dbReference type="Proteomes" id="UP001335720">
    <property type="component" value="Chromosome"/>
</dbReference>
<sequence length="102" mass="12421">MKSDIIDKIVNTDKKSREILAKILELKIDSIQRINTIREKKRNECLKIAKYNIKFIEKREKKFANERIKTLENDFKKKFDRIKLNCDENRKKWINEIINNIL</sequence>
<evidence type="ECO:0000313" key="1">
    <source>
        <dbReference type="EMBL" id="BED92846.1"/>
    </source>
</evidence>
<dbReference type="EMBL" id="AP027925">
    <property type="protein sequence ID" value="BED92846.1"/>
    <property type="molecule type" value="Genomic_DNA"/>
</dbReference>